<dbReference type="AlphaFoldDB" id="Q4L8I0"/>
<dbReference type="KEGG" id="sha:SH0736"/>
<accession>Q4L8I0</accession>
<evidence type="ECO:0000313" key="1">
    <source>
        <dbReference type="EMBL" id="BAE04045.1"/>
    </source>
</evidence>
<sequence>MAVEYYSMFLPFSLSFFKLYYVI</sequence>
<name>Q4L8I0_STAHJ</name>
<protein>
    <submittedName>
        <fullName evidence="1">Uncharacterized protein</fullName>
    </submittedName>
</protein>
<proteinExistence type="predicted"/>
<dbReference type="Proteomes" id="UP000000543">
    <property type="component" value="Chromosome"/>
</dbReference>
<dbReference type="HOGENOM" id="CLU_3423126_0_0_9"/>
<evidence type="ECO:0000313" key="2">
    <source>
        <dbReference type="Proteomes" id="UP000000543"/>
    </source>
</evidence>
<organism evidence="1 2">
    <name type="scientific">Staphylococcus haemolyticus (strain JCSC1435)</name>
    <dbReference type="NCBI Taxonomy" id="279808"/>
    <lineage>
        <taxon>Bacteria</taxon>
        <taxon>Bacillati</taxon>
        <taxon>Bacillota</taxon>
        <taxon>Bacilli</taxon>
        <taxon>Bacillales</taxon>
        <taxon>Staphylococcaceae</taxon>
        <taxon>Staphylococcus</taxon>
    </lineage>
</organism>
<reference evidence="1 2" key="1">
    <citation type="journal article" date="2005" name="J. Bacteriol.">
        <title>Whole-genome sequencing of Staphylococcus haemolyticus uncovers the extreme plasticity of its genome and the evolution of human-colonizing staphylococcal species.</title>
        <authorList>
            <person name="Takeuchi F."/>
            <person name="Watanabe S."/>
            <person name="Baba T."/>
            <person name="Yuzawa H."/>
            <person name="Ito T."/>
            <person name="Morimoto Y."/>
            <person name="Kuroda M."/>
            <person name="Cui L."/>
            <person name="Takahashi M."/>
            <person name="Ankai A."/>
            <person name="Baba S."/>
            <person name="Fukui S."/>
            <person name="Lee J.C."/>
            <person name="Hiramatsu K."/>
        </authorList>
    </citation>
    <scope>NUCLEOTIDE SEQUENCE [LARGE SCALE GENOMIC DNA]</scope>
    <source>
        <strain evidence="1 2">JCSC1435</strain>
    </source>
</reference>
<gene>
    <name evidence="1" type="ordered locus">SH0736</name>
</gene>
<dbReference type="EMBL" id="AP006716">
    <property type="protein sequence ID" value="BAE04045.1"/>
    <property type="molecule type" value="Genomic_DNA"/>
</dbReference>